<dbReference type="InterPro" id="IPR011356">
    <property type="entry name" value="Leucine_aapep/pepB"/>
</dbReference>
<reference evidence="9" key="1">
    <citation type="submission" date="2016-04" db="EMBL/GenBank/DDBJ databases">
        <authorList>
            <person name="Evans L.H."/>
            <person name="Alamgir A."/>
            <person name="Owens N."/>
            <person name="Weber N.D."/>
            <person name="Virtaneva K."/>
            <person name="Barbian K."/>
            <person name="Babar A."/>
            <person name="Rosenke K."/>
        </authorList>
    </citation>
    <scope>NUCLEOTIDE SEQUENCE</scope>
    <source>
        <strain evidence="9">86</strain>
    </source>
</reference>
<dbReference type="InterPro" id="IPR043472">
    <property type="entry name" value="Macro_dom-like"/>
</dbReference>
<sequence>MDIRFHTLSKGTVRLDAVIIPTILGSPTFFSERFGAALPWLSESEALADHTGKLCEITVCYGPSSSPIPRVILVGLGTGQDMPLEDFHKAVSTGMRACRSLRLARVGFLLENVFTAAEMLGKPAPRVLEELVFSYMAAAYFCTEYRSAEAKAKGKKERDPDFFDPEALLILHDGRTISASLRLPVKLAEVQAAGVCLARDLVNAPANIMTPSRLVEEAVALAKRYGFGCRVLHKVEMAKLGMGGVLAVNEGARKDARFIVLEHTPSGGKKRAPLVLIGKGITFDSGGISLKPAAGMHLMKGDMAGAAAVLGTFEAMGRLPECFGSPVVGLIPCTENMPGGNAMRPGDIITTMSGKTVEVLNTDAEGRLILCDALTYAQKNWKPLAMVDIATLTGACMVALGRGAAGLFTDSSVLRDAIMEIGRTGGDTFWPMPLWERLRDGLKSNVADIANVGPREGGAIAAALFLKSFVDDSVPWAHIDMAGAGITENDTPLCPKGGTGFGVRTLIALARLASERMFRQ</sequence>
<comment type="similarity">
    <text evidence="3 7">Belongs to the peptidase M17 family.</text>
</comment>
<gene>
    <name evidence="7 9" type="primary">pepA</name>
    <name evidence="9" type="ORF">KL86DPRO_50013</name>
</gene>
<dbReference type="CDD" id="cd00433">
    <property type="entry name" value="Peptidase_M17"/>
    <property type="match status" value="1"/>
</dbReference>
<dbReference type="PANTHER" id="PTHR11963:SF23">
    <property type="entry name" value="CYTOSOL AMINOPEPTIDASE"/>
    <property type="match status" value="1"/>
</dbReference>
<name>A0A212KB43_9DELT</name>
<evidence type="ECO:0000256" key="3">
    <source>
        <dbReference type="ARBA" id="ARBA00009528"/>
    </source>
</evidence>
<dbReference type="Gene3D" id="3.40.630.10">
    <property type="entry name" value="Zn peptidases"/>
    <property type="match status" value="1"/>
</dbReference>
<evidence type="ECO:0000256" key="2">
    <source>
        <dbReference type="ARBA" id="ARBA00000967"/>
    </source>
</evidence>
<proteinExistence type="inferred from homology"/>
<comment type="cofactor">
    <cofactor evidence="7">
        <name>Mn(2+)</name>
        <dbReference type="ChEBI" id="CHEBI:29035"/>
    </cofactor>
    <text evidence="7">Binds 2 manganese ions per subunit.</text>
</comment>
<dbReference type="GO" id="GO:0030145">
    <property type="term" value="F:manganese ion binding"/>
    <property type="evidence" value="ECO:0007669"/>
    <property type="project" value="UniProtKB-UniRule"/>
</dbReference>
<comment type="catalytic activity">
    <reaction evidence="2 7">
        <text>Release of an N-terminal amino acid, preferentially leucine, but not glutamic or aspartic acids.</text>
        <dbReference type="EC" id="3.4.11.10"/>
    </reaction>
</comment>
<dbReference type="SUPFAM" id="SSF52949">
    <property type="entry name" value="Macro domain-like"/>
    <property type="match status" value="1"/>
</dbReference>
<evidence type="ECO:0000256" key="5">
    <source>
        <dbReference type="ARBA" id="ARBA00022670"/>
    </source>
</evidence>
<dbReference type="EC" id="3.4.11.10" evidence="7"/>
<dbReference type="Gene3D" id="3.40.220.10">
    <property type="entry name" value="Leucine Aminopeptidase, subunit E, domain 1"/>
    <property type="match status" value="1"/>
</dbReference>
<dbReference type="SUPFAM" id="SSF53187">
    <property type="entry name" value="Zn-dependent exopeptidases"/>
    <property type="match status" value="1"/>
</dbReference>
<dbReference type="InterPro" id="IPR000819">
    <property type="entry name" value="Peptidase_M17_C"/>
</dbReference>
<evidence type="ECO:0000256" key="7">
    <source>
        <dbReference type="HAMAP-Rule" id="MF_00181"/>
    </source>
</evidence>
<comment type="catalytic activity">
    <reaction evidence="1 7">
        <text>Release of an N-terminal amino acid, Xaa-|-Yaa-, in which Xaa is preferably Leu, but may be other amino acids including Pro although not Arg or Lys, and Yaa may be Pro. Amino acid amides and methyl esters are also readily hydrolyzed, but rates on arylamides are exceedingly low.</text>
        <dbReference type="EC" id="3.4.11.1"/>
    </reaction>
</comment>
<dbReference type="EC" id="3.4.11.1" evidence="7"/>
<dbReference type="GO" id="GO:0006508">
    <property type="term" value="P:proteolysis"/>
    <property type="evidence" value="ECO:0007669"/>
    <property type="project" value="UniProtKB-KW"/>
</dbReference>
<keyword evidence="5 7" id="KW-0645">Protease</keyword>
<dbReference type="AlphaFoldDB" id="A0A212KB43"/>
<dbReference type="NCBIfam" id="NF002073">
    <property type="entry name" value="PRK00913.1-2"/>
    <property type="match status" value="1"/>
</dbReference>
<keyword evidence="7" id="KW-0464">Manganese</keyword>
<dbReference type="PANTHER" id="PTHR11963">
    <property type="entry name" value="LEUCINE AMINOPEPTIDASE-RELATED"/>
    <property type="match status" value="1"/>
</dbReference>
<feature type="active site" evidence="7">
    <location>
        <position position="291"/>
    </location>
</feature>
<feature type="binding site" evidence="7">
    <location>
        <position position="284"/>
    </location>
    <ligand>
        <name>Mn(2+)</name>
        <dbReference type="ChEBI" id="CHEBI:29035"/>
        <label>2</label>
    </ligand>
</feature>
<dbReference type="InterPro" id="IPR023042">
    <property type="entry name" value="Peptidase_M17_leu_NH2_pept"/>
</dbReference>
<evidence type="ECO:0000256" key="6">
    <source>
        <dbReference type="ARBA" id="ARBA00022801"/>
    </source>
</evidence>
<feature type="binding site" evidence="7">
    <location>
        <position position="302"/>
    </location>
    <ligand>
        <name>Mn(2+)</name>
        <dbReference type="ChEBI" id="CHEBI:29035"/>
        <label>2</label>
    </ligand>
</feature>
<keyword evidence="6 7" id="KW-0378">Hydrolase</keyword>
<dbReference type="InterPro" id="IPR008283">
    <property type="entry name" value="Peptidase_M17_N"/>
</dbReference>
<evidence type="ECO:0000256" key="4">
    <source>
        <dbReference type="ARBA" id="ARBA00022438"/>
    </source>
</evidence>
<dbReference type="HAMAP" id="MF_00181">
    <property type="entry name" value="Cytosol_peptidase_M17"/>
    <property type="match status" value="1"/>
</dbReference>
<keyword evidence="7" id="KW-0479">Metal-binding</keyword>
<keyword evidence="4 7" id="KW-0031">Aminopeptidase</keyword>
<feature type="binding site" evidence="7">
    <location>
        <position position="363"/>
    </location>
    <ligand>
        <name>Mn(2+)</name>
        <dbReference type="ChEBI" id="CHEBI:29035"/>
        <label>1</label>
    </ligand>
</feature>
<comment type="function">
    <text evidence="7">Presumably involved in the processing and regular turnover of intracellular proteins. Catalyzes the removal of unsubstituted N-terminal amino acids from various peptides.</text>
</comment>
<dbReference type="EMBL" id="FLUQ01000005">
    <property type="protein sequence ID" value="SBW08882.1"/>
    <property type="molecule type" value="Genomic_DNA"/>
</dbReference>
<feature type="binding site" evidence="7">
    <location>
        <position position="279"/>
    </location>
    <ligand>
        <name>Mn(2+)</name>
        <dbReference type="ChEBI" id="CHEBI:29035"/>
        <label>2</label>
    </ligand>
</feature>
<feature type="binding site" evidence="7">
    <location>
        <position position="365"/>
    </location>
    <ligand>
        <name>Mn(2+)</name>
        <dbReference type="ChEBI" id="CHEBI:29035"/>
        <label>2</label>
    </ligand>
</feature>
<dbReference type="PRINTS" id="PR00481">
    <property type="entry name" value="LAMNOPPTDASE"/>
</dbReference>
<keyword evidence="7" id="KW-0963">Cytoplasm</keyword>
<evidence type="ECO:0000256" key="1">
    <source>
        <dbReference type="ARBA" id="ARBA00000135"/>
    </source>
</evidence>
<feature type="domain" description="Cytosol aminopeptidase" evidence="8">
    <location>
        <begin position="361"/>
        <end position="368"/>
    </location>
</feature>
<dbReference type="NCBIfam" id="NF002074">
    <property type="entry name" value="PRK00913.1-4"/>
    <property type="match status" value="1"/>
</dbReference>
<protein>
    <recommendedName>
        <fullName evidence="7">Probable cytosol aminopeptidase</fullName>
        <ecNumber evidence="7">3.4.11.1</ecNumber>
    </recommendedName>
    <alternativeName>
        <fullName evidence="7">Leucine aminopeptidase</fullName>
        <shortName evidence="7">LAP</shortName>
        <ecNumber evidence="7">3.4.11.10</ecNumber>
    </alternativeName>
    <alternativeName>
        <fullName evidence="7">Leucyl aminopeptidase</fullName>
    </alternativeName>
</protein>
<dbReference type="GO" id="GO:0070006">
    <property type="term" value="F:metalloaminopeptidase activity"/>
    <property type="evidence" value="ECO:0007669"/>
    <property type="project" value="InterPro"/>
</dbReference>
<evidence type="ECO:0000259" key="8">
    <source>
        <dbReference type="PROSITE" id="PS00631"/>
    </source>
</evidence>
<comment type="subcellular location">
    <subcellularLocation>
        <location evidence="7">Cytoplasm</location>
    </subcellularLocation>
</comment>
<feature type="active site" evidence="7">
    <location>
        <position position="367"/>
    </location>
</feature>
<dbReference type="PROSITE" id="PS00631">
    <property type="entry name" value="CYTOSOL_AP"/>
    <property type="match status" value="1"/>
</dbReference>
<accession>A0A212KB43</accession>
<feature type="binding site" evidence="7">
    <location>
        <position position="284"/>
    </location>
    <ligand>
        <name>Mn(2+)</name>
        <dbReference type="ChEBI" id="CHEBI:29035"/>
        <label>1</label>
    </ligand>
</feature>
<feature type="binding site" evidence="7">
    <location>
        <position position="365"/>
    </location>
    <ligand>
        <name>Mn(2+)</name>
        <dbReference type="ChEBI" id="CHEBI:29035"/>
        <label>1</label>
    </ligand>
</feature>
<dbReference type="GO" id="GO:0005737">
    <property type="term" value="C:cytoplasm"/>
    <property type="evidence" value="ECO:0007669"/>
    <property type="project" value="UniProtKB-SubCell"/>
</dbReference>
<evidence type="ECO:0000313" key="9">
    <source>
        <dbReference type="EMBL" id="SBW08882.1"/>
    </source>
</evidence>
<dbReference type="Pfam" id="PF00883">
    <property type="entry name" value="Peptidase_M17"/>
    <property type="match status" value="1"/>
</dbReference>
<dbReference type="Pfam" id="PF02789">
    <property type="entry name" value="Peptidase_M17_N"/>
    <property type="match status" value="1"/>
</dbReference>
<organism evidence="9">
    <name type="scientific">uncultured delta proteobacterium</name>
    <dbReference type="NCBI Taxonomy" id="34034"/>
    <lineage>
        <taxon>Bacteria</taxon>
        <taxon>Deltaproteobacteria</taxon>
        <taxon>environmental samples</taxon>
    </lineage>
</organism>